<evidence type="ECO:0000313" key="1">
    <source>
        <dbReference type="EMBL" id="ATW61184.1"/>
    </source>
</evidence>
<reference evidence="1 2" key="1">
    <citation type="submission" date="2017-10" db="EMBL/GenBank/DDBJ databases">
        <authorList>
            <person name="Aull H.G."/>
            <person name="Holden M."/>
            <person name="Im S.J."/>
            <person name="Nair A."/>
            <person name="Venkatram C."/>
            <person name="Wyche K.A."/>
            <person name="Bortz R.L."/>
            <person name="Warner M.H."/>
            <person name="Garlena R.A."/>
            <person name="Russell D.A."/>
            <person name="Pope W.H."/>
            <person name="Jacobs-Sera D."/>
            <person name="Hendrix R.W."/>
            <person name="Hatfull G.F."/>
        </authorList>
    </citation>
    <scope>NUCLEOTIDE SEQUENCE [LARGE SCALE GENOMIC DNA]</scope>
</reference>
<dbReference type="EMBL" id="MG099935">
    <property type="protein sequence ID" value="ATW61184.1"/>
    <property type="molecule type" value="Genomic_DNA"/>
</dbReference>
<organism evidence="1 2">
    <name type="scientific">Gordonia phage Anamika</name>
    <dbReference type="NCBI Taxonomy" id="2047829"/>
    <lineage>
        <taxon>Viruses</taxon>
        <taxon>Duplodnaviria</taxon>
        <taxon>Heunggongvirae</taxon>
        <taxon>Uroviricota</taxon>
        <taxon>Caudoviricetes</taxon>
        <taxon>Woesvirus</taxon>
        <taxon>Woesvirus woes</taxon>
    </lineage>
</organism>
<accession>A0A2H4PG33</accession>
<dbReference type="Proteomes" id="UP000241469">
    <property type="component" value="Segment"/>
</dbReference>
<sequence>MYHRRTAPQRGYRATGGVIRLNTTSTNTERVATMSKTIKRNSARVTNQDHRGRRLRRGEKRELERLMASGVEPATTGWTRSDVIR</sequence>
<evidence type="ECO:0000313" key="2">
    <source>
        <dbReference type="Proteomes" id="UP000241469"/>
    </source>
</evidence>
<gene>
    <name evidence="1" type="ORF">SEA_ANAMIKA_89</name>
</gene>
<protein>
    <submittedName>
        <fullName evidence="1">Uncharacterized protein</fullName>
    </submittedName>
</protein>
<name>A0A2H4PG33_9CAUD</name>
<proteinExistence type="predicted"/>